<organism evidence="5 6">
    <name type="scientific">Exophiala aquamarina CBS 119918</name>
    <dbReference type="NCBI Taxonomy" id="1182545"/>
    <lineage>
        <taxon>Eukaryota</taxon>
        <taxon>Fungi</taxon>
        <taxon>Dikarya</taxon>
        <taxon>Ascomycota</taxon>
        <taxon>Pezizomycotina</taxon>
        <taxon>Eurotiomycetes</taxon>
        <taxon>Chaetothyriomycetidae</taxon>
        <taxon>Chaetothyriales</taxon>
        <taxon>Herpotrichiellaceae</taxon>
        <taxon>Exophiala</taxon>
    </lineage>
</organism>
<dbReference type="InterPro" id="IPR007889">
    <property type="entry name" value="HTH_Psq"/>
</dbReference>
<dbReference type="HOGENOM" id="CLU_1227334_0_0_1"/>
<dbReference type="VEuPathDB" id="FungiDB:A1O9_13137"/>
<dbReference type="InterPro" id="IPR050863">
    <property type="entry name" value="CenT-Element_Derived"/>
</dbReference>
<dbReference type="AlphaFoldDB" id="A0A072NT88"/>
<evidence type="ECO:0000313" key="6">
    <source>
        <dbReference type="Proteomes" id="UP000027920"/>
    </source>
</evidence>
<evidence type="ECO:0000256" key="2">
    <source>
        <dbReference type="ARBA" id="ARBA00023242"/>
    </source>
</evidence>
<evidence type="ECO:0000256" key="3">
    <source>
        <dbReference type="SAM" id="MobiDB-lite"/>
    </source>
</evidence>
<keyword evidence="1" id="KW-0238">DNA-binding</keyword>
<protein>
    <recommendedName>
        <fullName evidence="4">HTH CENPB-type domain-containing protein</fullName>
    </recommendedName>
</protein>
<feature type="region of interest" description="Disordered" evidence="3">
    <location>
        <begin position="197"/>
        <end position="226"/>
    </location>
</feature>
<reference evidence="5 6" key="1">
    <citation type="submission" date="2013-03" db="EMBL/GenBank/DDBJ databases">
        <title>The Genome Sequence of Exophiala aquamarina CBS 119918.</title>
        <authorList>
            <consortium name="The Broad Institute Genomics Platform"/>
            <person name="Cuomo C."/>
            <person name="de Hoog S."/>
            <person name="Gorbushina A."/>
            <person name="Walker B."/>
            <person name="Young S.K."/>
            <person name="Zeng Q."/>
            <person name="Gargeya S."/>
            <person name="Fitzgerald M."/>
            <person name="Haas B."/>
            <person name="Abouelleil A."/>
            <person name="Allen A.W."/>
            <person name="Alvarado L."/>
            <person name="Arachchi H.M."/>
            <person name="Berlin A.M."/>
            <person name="Chapman S.B."/>
            <person name="Gainer-Dewar J."/>
            <person name="Goldberg J."/>
            <person name="Griggs A."/>
            <person name="Gujja S."/>
            <person name="Hansen M."/>
            <person name="Howarth C."/>
            <person name="Imamovic A."/>
            <person name="Ireland A."/>
            <person name="Larimer J."/>
            <person name="McCowan C."/>
            <person name="Murphy C."/>
            <person name="Pearson M."/>
            <person name="Poon T.W."/>
            <person name="Priest M."/>
            <person name="Roberts A."/>
            <person name="Saif S."/>
            <person name="Shea T."/>
            <person name="Sisk P."/>
            <person name="Sykes S."/>
            <person name="Wortman J."/>
            <person name="Nusbaum C."/>
            <person name="Birren B."/>
        </authorList>
    </citation>
    <scope>NUCLEOTIDE SEQUENCE [LARGE SCALE GENOMIC DNA]</scope>
    <source>
        <strain evidence="5 6">CBS 119918</strain>
    </source>
</reference>
<evidence type="ECO:0000313" key="5">
    <source>
        <dbReference type="EMBL" id="KEF50811.1"/>
    </source>
</evidence>
<evidence type="ECO:0000256" key="1">
    <source>
        <dbReference type="ARBA" id="ARBA00023125"/>
    </source>
</evidence>
<sequence>MVNPPVDVGGLSWWAPSSPPPLPNELVNQHFQNYMPILPAGPLPPGAVYDDNLNVTLTETATKRRKLTNDERRQMCIDAEENPTMRQTQIGAKYNVERSTVSKILRQKDKYINLNSGVDGSSPEKKPTAKVSPVEQKPTAKALRVKNTLINWVRASQEKGTPISDEDLEERAGAFCSALNDKSFVASADWLEKFKSEHGLTAPQGDNDSTSRNTSPAFQPQTLAKT</sequence>
<dbReference type="InterPro" id="IPR006600">
    <property type="entry name" value="HTH_CenpB_DNA-bd_dom"/>
</dbReference>
<keyword evidence="6" id="KW-1185">Reference proteome</keyword>
<feature type="compositionally biased region" description="Polar residues" evidence="3">
    <location>
        <begin position="204"/>
        <end position="226"/>
    </location>
</feature>
<dbReference type="EMBL" id="AMGV01000083">
    <property type="protein sequence ID" value="KEF50811.1"/>
    <property type="molecule type" value="Genomic_DNA"/>
</dbReference>
<dbReference type="GO" id="GO:0005634">
    <property type="term" value="C:nucleus"/>
    <property type="evidence" value="ECO:0007669"/>
    <property type="project" value="TreeGrafter"/>
</dbReference>
<dbReference type="PANTHER" id="PTHR19303">
    <property type="entry name" value="TRANSPOSON"/>
    <property type="match status" value="1"/>
</dbReference>
<dbReference type="PANTHER" id="PTHR19303:SF70">
    <property type="entry name" value="HTH CENPB-TYPE DOMAIN-CONTAINING PROTEIN"/>
    <property type="match status" value="1"/>
</dbReference>
<dbReference type="Proteomes" id="UP000027920">
    <property type="component" value="Unassembled WGS sequence"/>
</dbReference>
<keyword evidence="2" id="KW-0539">Nucleus</keyword>
<dbReference type="OrthoDB" id="9909311at2759"/>
<feature type="region of interest" description="Disordered" evidence="3">
    <location>
        <begin position="114"/>
        <end position="137"/>
    </location>
</feature>
<feature type="domain" description="HTH CENPB-type" evidence="4">
    <location>
        <begin position="133"/>
        <end position="204"/>
    </location>
</feature>
<dbReference type="RefSeq" id="XP_013253401.1">
    <property type="nucleotide sequence ID" value="XM_013397947.1"/>
</dbReference>
<dbReference type="SUPFAM" id="SSF46689">
    <property type="entry name" value="Homeodomain-like"/>
    <property type="match status" value="2"/>
</dbReference>
<dbReference type="GeneID" id="25288028"/>
<name>A0A072NT88_9EURO</name>
<dbReference type="InterPro" id="IPR009057">
    <property type="entry name" value="Homeodomain-like_sf"/>
</dbReference>
<dbReference type="Gene3D" id="1.10.10.60">
    <property type="entry name" value="Homeodomain-like"/>
    <property type="match status" value="2"/>
</dbReference>
<feature type="non-terminal residue" evidence="5">
    <location>
        <position position="226"/>
    </location>
</feature>
<dbReference type="Pfam" id="PF03221">
    <property type="entry name" value="HTH_Tnp_Tc5"/>
    <property type="match status" value="1"/>
</dbReference>
<dbReference type="PROSITE" id="PS51253">
    <property type="entry name" value="HTH_CENPB"/>
    <property type="match status" value="1"/>
</dbReference>
<evidence type="ECO:0000259" key="4">
    <source>
        <dbReference type="PROSITE" id="PS51253"/>
    </source>
</evidence>
<comment type="caution">
    <text evidence="5">The sequence shown here is derived from an EMBL/GenBank/DDBJ whole genome shotgun (WGS) entry which is preliminary data.</text>
</comment>
<gene>
    <name evidence="5" type="ORF">A1O9_13137</name>
</gene>
<dbReference type="STRING" id="1182545.A0A072NT88"/>
<dbReference type="SMART" id="SM00674">
    <property type="entry name" value="CENPB"/>
    <property type="match status" value="1"/>
</dbReference>
<proteinExistence type="predicted"/>
<dbReference type="Pfam" id="PF04218">
    <property type="entry name" value="CENP-B_N"/>
    <property type="match status" value="1"/>
</dbReference>
<accession>A0A072NT88</accession>
<dbReference type="GO" id="GO:0003677">
    <property type="term" value="F:DNA binding"/>
    <property type="evidence" value="ECO:0007669"/>
    <property type="project" value="UniProtKB-KW"/>
</dbReference>